<evidence type="ECO:0000256" key="1">
    <source>
        <dbReference type="ARBA" id="ARBA00004127"/>
    </source>
</evidence>
<keyword evidence="6" id="KW-0808">Transferase</keyword>
<dbReference type="RefSeq" id="WP_137263315.1">
    <property type="nucleotide sequence ID" value="NZ_SZQL01000017.1"/>
</dbReference>
<evidence type="ECO:0000256" key="2">
    <source>
        <dbReference type="ARBA" id="ARBA00022692"/>
    </source>
</evidence>
<dbReference type="GO" id="GO:0032259">
    <property type="term" value="P:methylation"/>
    <property type="evidence" value="ECO:0007669"/>
    <property type="project" value="UniProtKB-KW"/>
</dbReference>
<dbReference type="GO" id="GO:0012505">
    <property type="term" value="C:endomembrane system"/>
    <property type="evidence" value="ECO:0007669"/>
    <property type="project" value="UniProtKB-SubCell"/>
</dbReference>
<keyword evidence="4 5" id="KW-0472">Membrane</keyword>
<dbReference type="PROSITE" id="PS50244">
    <property type="entry name" value="S5A_REDUCTASE"/>
    <property type="match status" value="1"/>
</dbReference>
<dbReference type="Gene3D" id="1.20.120.1630">
    <property type="match status" value="1"/>
</dbReference>
<dbReference type="EMBL" id="SZQL01000017">
    <property type="protein sequence ID" value="TKK66008.1"/>
    <property type="molecule type" value="Genomic_DNA"/>
</dbReference>
<dbReference type="OrthoDB" id="9809773at2"/>
<sequence>MSNTKDSPGVYVPPPLVYIGMFLISLLLQKLLPIDKSFFRTTIAAIIGVVCIVIGLCFNVPALRQFAKTKNTLITVKPANSLQTTGIYSITRNPMYLSLLLVYTGLALLIGNWWTLLLLPLLIVVITHFIIKPEERYLERAFGKTYLDYKANVRRWI</sequence>
<feature type="transmembrane region" description="Helical" evidence="5">
    <location>
        <begin position="43"/>
        <end position="63"/>
    </location>
</feature>
<comment type="caution">
    <text evidence="6">The sequence shown here is derived from an EMBL/GenBank/DDBJ whole genome shotgun (WGS) entry which is preliminary data.</text>
</comment>
<evidence type="ECO:0000313" key="6">
    <source>
        <dbReference type="EMBL" id="TKK66008.1"/>
    </source>
</evidence>
<keyword evidence="7" id="KW-1185">Reference proteome</keyword>
<evidence type="ECO:0000313" key="7">
    <source>
        <dbReference type="Proteomes" id="UP000305848"/>
    </source>
</evidence>
<keyword evidence="2 5" id="KW-0812">Transmembrane</keyword>
<evidence type="ECO:0000256" key="5">
    <source>
        <dbReference type="SAM" id="Phobius"/>
    </source>
</evidence>
<gene>
    <name evidence="6" type="ORF">FC093_18575</name>
</gene>
<dbReference type="AlphaFoldDB" id="A0A4U3KU86"/>
<reference evidence="6 7" key="1">
    <citation type="submission" date="2019-05" db="EMBL/GenBank/DDBJ databases">
        <title>Panacibacter sp. strain 17mud1-8 Genome sequencing and assembly.</title>
        <authorList>
            <person name="Chhetri G."/>
        </authorList>
    </citation>
    <scope>NUCLEOTIDE SEQUENCE [LARGE SCALE GENOMIC DNA]</scope>
    <source>
        <strain evidence="6 7">17mud1-8</strain>
    </source>
</reference>
<feature type="transmembrane region" description="Helical" evidence="5">
    <location>
        <begin position="12"/>
        <end position="31"/>
    </location>
</feature>
<keyword evidence="6" id="KW-0489">Methyltransferase</keyword>
<organism evidence="6 7">
    <name type="scientific">Ilyomonas limi</name>
    <dbReference type="NCBI Taxonomy" id="2575867"/>
    <lineage>
        <taxon>Bacteria</taxon>
        <taxon>Pseudomonadati</taxon>
        <taxon>Bacteroidota</taxon>
        <taxon>Chitinophagia</taxon>
        <taxon>Chitinophagales</taxon>
        <taxon>Chitinophagaceae</taxon>
        <taxon>Ilyomonas</taxon>
    </lineage>
</organism>
<accession>A0A4U3KU86</accession>
<proteinExistence type="predicted"/>
<evidence type="ECO:0000256" key="3">
    <source>
        <dbReference type="ARBA" id="ARBA00022989"/>
    </source>
</evidence>
<name>A0A4U3KU86_9BACT</name>
<dbReference type="Proteomes" id="UP000305848">
    <property type="component" value="Unassembled WGS sequence"/>
</dbReference>
<dbReference type="InterPro" id="IPR052527">
    <property type="entry name" value="Metal_cation-efflux_comp"/>
</dbReference>
<comment type="subcellular location">
    <subcellularLocation>
        <location evidence="1">Endomembrane system</location>
        <topology evidence="1">Multi-pass membrane protein</topology>
    </subcellularLocation>
</comment>
<dbReference type="PANTHER" id="PTHR43847">
    <property type="entry name" value="BLL3993 PROTEIN"/>
    <property type="match status" value="1"/>
</dbReference>
<feature type="transmembrane region" description="Helical" evidence="5">
    <location>
        <begin position="100"/>
        <end position="131"/>
    </location>
</feature>
<protein>
    <submittedName>
        <fullName evidence="6">Isoprenylcysteine carboxylmethyltransferase family protein</fullName>
    </submittedName>
</protein>
<keyword evidence="3 5" id="KW-1133">Transmembrane helix</keyword>
<dbReference type="PANTHER" id="PTHR43847:SF1">
    <property type="entry name" value="BLL3993 PROTEIN"/>
    <property type="match status" value="1"/>
</dbReference>
<dbReference type="Pfam" id="PF04191">
    <property type="entry name" value="PEMT"/>
    <property type="match status" value="1"/>
</dbReference>
<dbReference type="GO" id="GO:0008168">
    <property type="term" value="F:methyltransferase activity"/>
    <property type="evidence" value="ECO:0007669"/>
    <property type="project" value="UniProtKB-KW"/>
</dbReference>
<dbReference type="InterPro" id="IPR007318">
    <property type="entry name" value="Phopholipid_MeTrfase"/>
</dbReference>
<evidence type="ECO:0000256" key="4">
    <source>
        <dbReference type="ARBA" id="ARBA00023136"/>
    </source>
</evidence>